<dbReference type="NCBIfam" id="NF005559">
    <property type="entry name" value="PRK07231.1"/>
    <property type="match status" value="1"/>
</dbReference>
<accession>A0A1E7X7S3</accession>
<sequence>MEQNFNQRLPGRVALVTGGGSGIGRAAALAYGREGAHVVVAGRRQAELDDTVALITAAGGVASACVADVSQGASVRQLVATVMARHGRLDIAFNNAGAEGRFAPIAELTEDDFDHIIGTNLKGAWLSIKHEVAAMKAGGVIVNTSSWLAVRAVAGSSAYAASKGGMDAMMHAVAQEVGPQGIRINNLYPGIIDTPMFHRLGDDAALAGFAAATPLRRAGLPADVGDVAVWLSTDEARFVTGQSLMVDGGFTLTSM</sequence>
<dbReference type="FunFam" id="3.40.50.720:FF:000084">
    <property type="entry name" value="Short-chain dehydrogenase reductase"/>
    <property type="match status" value="1"/>
</dbReference>
<dbReference type="PROSITE" id="PS00061">
    <property type="entry name" value="ADH_SHORT"/>
    <property type="match status" value="1"/>
</dbReference>
<dbReference type="EC" id="1.1.1.47" evidence="5"/>
<organism evidence="5 6">
    <name type="scientific">Duganella phyllosphaerae</name>
    <dbReference type="NCBI Taxonomy" id="762836"/>
    <lineage>
        <taxon>Bacteria</taxon>
        <taxon>Pseudomonadati</taxon>
        <taxon>Pseudomonadota</taxon>
        <taxon>Betaproteobacteria</taxon>
        <taxon>Burkholderiales</taxon>
        <taxon>Oxalobacteraceae</taxon>
        <taxon>Telluria group</taxon>
        <taxon>Duganella</taxon>
    </lineage>
</organism>
<dbReference type="SMART" id="SM00822">
    <property type="entry name" value="PKS_KR"/>
    <property type="match status" value="1"/>
</dbReference>
<proteinExistence type="inferred from homology"/>
<keyword evidence="3" id="KW-0520">NAD</keyword>
<dbReference type="AlphaFoldDB" id="A0A1E7X7S3"/>
<dbReference type="InterPro" id="IPR057326">
    <property type="entry name" value="KR_dom"/>
</dbReference>
<dbReference type="OrthoDB" id="9178657at2"/>
<evidence type="ECO:0000259" key="4">
    <source>
        <dbReference type="SMART" id="SM00822"/>
    </source>
</evidence>
<evidence type="ECO:0000256" key="3">
    <source>
        <dbReference type="ARBA" id="ARBA00023027"/>
    </source>
</evidence>
<dbReference type="EMBL" id="LROM01000016">
    <property type="protein sequence ID" value="OFA09139.1"/>
    <property type="molecule type" value="Genomic_DNA"/>
</dbReference>
<evidence type="ECO:0000256" key="1">
    <source>
        <dbReference type="ARBA" id="ARBA00006484"/>
    </source>
</evidence>
<evidence type="ECO:0000256" key="2">
    <source>
        <dbReference type="ARBA" id="ARBA00023002"/>
    </source>
</evidence>
<feature type="domain" description="Ketoreductase" evidence="4">
    <location>
        <begin position="12"/>
        <end position="194"/>
    </location>
</feature>
<reference evidence="6" key="1">
    <citation type="journal article" date="2016" name="Front. Microbiol.">
        <title>Molecular Keys to the Janthinobacterium and Duganella spp. Interaction with the Plant Pathogen Fusarium graminearum.</title>
        <authorList>
            <person name="Haack F.S."/>
            <person name="Poehlein A."/>
            <person name="Kroger C."/>
            <person name="Voigt C.A."/>
            <person name="Piepenbring M."/>
            <person name="Bode H.B."/>
            <person name="Daniel R."/>
            <person name="Schafer W."/>
            <person name="Streit W.R."/>
        </authorList>
    </citation>
    <scope>NUCLEOTIDE SEQUENCE [LARGE SCALE GENOMIC DNA]</scope>
    <source>
        <strain evidence="6">T54</strain>
    </source>
</reference>
<dbReference type="RefSeq" id="WP_070245851.1">
    <property type="nucleotide sequence ID" value="NZ_LROM01000016.1"/>
</dbReference>
<keyword evidence="2 5" id="KW-0560">Oxidoreductase</keyword>
<dbReference type="SUPFAM" id="SSF51735">
    <property type="entry name" value="NAD(P)-binding Rossmann-fold domains"/>
    <property type="match status" value="1"/>
</dbReference>
<dbReference type="InterPro" id="IPR002347">
    <property type="entry name" value="SDR_fam"/>
</dbReference>
<dbReference type="PANTHER" id="PTHR24321">
    <property type="entry name" value="DEHYDROGENASES, SHORT CHAIN"/>
    <property type="match status" value="1"/>
</dbReference>
<dbReference type="InterPro" id="IPR020904">
    <property type="entry name" value="Sc_DH/Rdtase_CS"/>
</dbReference>
<dbReference type="Pfam" id="PF13561">
    <property type="entry name" value="adh_short_C2"/>
    <property type="match status" value="1"/>
</dbReference>
<name>A0A1E7X7S3_9BURK</name>
<dbReference type="PANTHER" id="PTHR24321:SF8">
    <property type="entry name" value="ESTRADIOL 17-BETA-DEHYDROGENASE 8-RELATED"/>
    <property type="match status" value="1"/>
</dbReference>
<comment type="similarity">
    <text evidence="1">Belongs to the short-chain dehydrogenases/reductases (SDR) family.</text>
</comment>
<keyword evidence="6" id="KW-1185">Reference proteome</keyword>
<protein>
    <submittedName>
        <fullName evidence="5">Glucose 1-dehydrogenase</fullName>
        <ecNumber evidence="5">1.1.1.47</ecNumber>
    </submittedName>
</protein>
<dbReference type="Proteomes" id="UP000175989">
    <property type="component" value="Unassembled WGS sequence"/>
</dbReference>
<dbReference type="Gene3D" id="3.40.50.720">
    <property type="entry name" value="NAD(P)-binding Rossmann-like Domain"/>
    <property type="match status" value="1"/>
</dbReference>
<gene>
    <name evidence="5" type="primary">gdh</name>
    <name evidence="5" type="ORF">DUPY_01850</name>
</gene>
<evidence type="ECO:0000313" key="6">
    <source>
        <dbReference type="Proteomes" id="UP000175989"/>
    </source>
</evidence>
<dbReference type="PRINTS" id="PR00080">
    <property type="entry name" value="SDRFAMILY"/>
</dbReference>
<dbReference type="PRINTS" id="PR00081">
    <property type="entry name" value="GDHRDH"/>
</dbReference>
<comment type="caution">
    <text evidence="5">The sequence shown here is derived from an EMBL/GenBank/DDBJ whole genome shotgun (WGS) entry which is preliminary data.</text>
</comment>
<dbReference type="InterPro" id="IPR036291">
    <property type="entry name" value="NAD(P)-bd_dom_sf"/>
</dbReference>
<dbReference type="CDD" id="cd05233">
    <property type="entry name" value="SDR_c"/>
    <property type="match status" value="1"/>
</dbReference>
<evidence type="ECO:0000313" key="5">
    <source>
        <dbReference type="EMBL" id="OFA09139.1"/>
    </source>
</evidence>
<dbReference type="GO" id="GO:0047936">
    <property type="term" value="F:glucose 1-dehydrogenase [NAD(P)+] activity"/>
    <property type="evidence" value="ECO:0007669"/>
    <property type="project" value="UniProtKB-EC"/>
</dbReference>